<feature type="domain" description="HEPN" evidence="1">
    <location>
        <begin position="26"/>
        <end position="120"/>
    </location>
</feature>
<dbReference type="Gene3D" id="1.20.120.330">
    <property type="entry name" value="Nucleotidyltransferases domain 2"/>
    <property type="match status" value="1"/>
</dbReference>
<name>A0ABW5RMD3_9BACI</name>
<gene>
    <name evidence="2" type="ORF">ACFSUL_01025</name>
</gene>
<evidence type="ECO:0000313" key="3">
    <source>
        <dbReference type="Proteomes" id="UP001597506"/>
    </source>
</evidence>
<dbReference type="EMBL" id="JBHUMF010000002">
    <property type="protein sequence ID" value="MFD2679324.1"/>
    <property type="molecule type" value="Genomic_DNA"/>
</dbReference>
<dbReference type="Pfam" id="PF05168">
    <property type="entry name" value="HEPN"/>
    <property type="match status" value="1"/>
</dbReference>
<dbReference type="RefSeq" id="WP_377931873.1">
    <property type="nucleotide sequence ID" value="NZ_JBHUMF010000002.1"/>
</dbReference>
<organism evidence="2 3">
    <name type="scientific">Bacillus seohaeanensis</name>
    <dbReference type="NCBI Taxonomy" id="284580"/>
    <lineage>
        <taxon>Bacteria</taxon>
        <taxon>Bacillati</taxon>
        <taxon>Bacillota</taxon>
        <taxon>Bacilli</taxon>
        <taxon>Bacillales</taxon>
        <taxon>Bacillaceae</taxon>
        <taxon>Bacillus</taxon>
    </lineage>
</organism>
<dbReference type="InterPro" id="IPR007842">
    <property type="entry name" value="HEPN_dom"/>
</dbReference>
<dbReference type="Proteomes" id="UP001597506">
    <property type="component" value="Unassembled WGS sequence"/>
</dbReference>
<protein>
    <submittedName>
        <fullName evidence="2">HEPN domain-containing protein</fullName>
    </submittedName>
</protein>
<reference evidence="3" key="1">
    <citation type="journal article" date="2019" name="Int. J. Syst. Evol. Microbiol.">
        <title>The Global Catalogue of Microorganisms (GCM) 10K type strain sequencing project: providing services to taxonomists for standard genome sequencing and annotation.</title>
        <authorList>
            <consortium name="The Broad Institute Genomics Platform"/>
            <consortium name="The Broad Institute Genome Sequencing Center for Infectious Disease"/>
            <person name="Wu L."/>
            <person name="Ma J."/>
        </authorList>
    </citation>
    <scope>NUCLEOTIDE SEQUENCE [LARGE SCALE GENOMIC DNA]</scope>
    <source>
        <strain evidence="3">KCTC 3913</strain>
    </source>
</reference>
<dbReference type="SUPFAM" id="SSF81593">
    <property type="entry name" value="Nucleotidyltransferase substrate binding subunit/domain"/>
    <property type="match status" value="1"/>
</dbReference>
<proteinExistence type="predicted"/>
<keyword evidence="3" id="KW-1185">Reference proteome</keyword>
<evidence type="ECO:0000313" key="2">
    <source>
        <dbReference type="EMBL" id="MFD2679324.1"/>
    </source>
</evidence>
<comment type="caution">
    <text evidence="2">The sequence shown here is derived from an EMBL/GenBank/DDBJ whole genome shotgun (WGS) entry which is preliminary data.</text>
</comment>
<sequence length="201" mass="23214">MFTIEINTNKDMIMFARENQKAMLMIMNATTDYASARCLLLNGLFPGLVLGAQAVEKYLKGSILFLDKNKDTRKLSHGLVDLKNELQKLSGLHLEKFNPFLERLEKHYLTRYPDNKDSSKSMSTGEIREIDELIIFLNESLSVRNEIKFRSGLYVQIFDESSAGRSKNVWLTKSNLALNNIYSRLHAEYKVVYEKLYSQKS</sequence>
<evidence type="ECO:0000259" key="1">
    <source>
        <dbReference type="Pfam" id="PF05168"/>
    </source>
</evidence>
<accession>A0ABW5RMD3</accession>